<proteinExistence type="inferred from homology"/>
<dbReference type="EMBL" id="KL198031">
    <property type="protein sequence ID" value="KDQ15600.1"/>
    <property type="molecule type" value="Genomic_DNA"/>
</dbReference>
<feature type="compositionally biased region" description="Polar residues" evidence="3">
    <location>
        <begin position="149"/>
        <end position="159"/>
    </location>
</feature>
<name>A0A067MLI9_BOTB1</name>
<feature type="coiled-coil region" evidence="2">
    <location>
        <begin position="411"/>
        <end position="438"/>
    </location>
</feature>
<feature type="region of interest" description="Disordered" evidence="3">
    <location>
        <begin position="198"/>
        <end position="218"/>
    </location>
</feature>
<dbReference type="InParanoid" id="A0A067MLI9"/>
<feature type="compositionally biased region" description="Basic and acidic residues" evidence="3">
    <location>
        <begin position="134"/>
        <end position="148"/>
    </location>
</feature>
<keyword evidence="5" id="KW-1185">Reference proteome</keyword>
<dbReference type="GO" id="GO:0019905">
    <property type="term" value="F:syntaxin binding"/>
    <property type="evidence" value="ECO:0007669"/>
    <property type="project" value="InterPro"/>
</dbReference>
<dbReference type="PANTHER" id="PTHR16127:SF13">
    <property type="entry name" value="GH01188P"/>
    <property type="match status" value="1"/>
</dbReference>
<dbReference type="HOGENOM" id="CLU_043419_1_0_1"/>
<evidence type="ECO:0000256" key="3">
    <source>
        <dbReference type="SAM" id="MobiDB-lite"/>
    </source>
</evidence>
<dbReference type="Pfam" id="PF09728">
    <property type="entry name" value="Taxilin"/>
    <property type="match status" value="2"/>
</dbReference>
<comment type="similarity">
    <text evidence="1">Belongs to the taxilin family.</text>
</comment>
<dbReference type="AlphaFoldDB" id="A0A067MLI9"/>
<feature type="region of interest" description="Disordered" evidence="3">
    <location>
        <begin position="134"/>
        <end position="183"/>
    </location>
</feature>
<feature type="region of interest" description="Disordered" evidence="3">
    <location>
        <begin position="1"/>
        <end position="112"/>
    </location>
</feature>
<accession>A0A067MLI9</accession>
<evidence type="ECO:0000313" key="4">
    <source>
        <dbReference type="EMBL" id="KDQ15600.1"/>
    </source>
</evidence>
<keyword evidence="2" id="KW-0175">Coiled coil</keyword>
<feature type="compositionally biased region" description="Basic and acidic residues" evidence="3">
    <location>
        <begin position="160"/>
        <end position="182"/>
    </location>
</feature>
<dbReference type="Proteomes" id="UP000027195">
    <property type="component" value="Unassembled WGS sequence"/>
</dbReference>
<evidence type="ECO:0000256" key="2">
    <source>
        <dbReference type="SAM" id="Coils"/>
    </source>
</evidence>
<evidence type="ECO:0000256" key="1">
    <source>
        <dbReference type="ARBA" id="ARBA00009550"/>
    </source>
</evidence>
<feature type="region of interest" description="Disordered" evidence="3">
    <location>
        <begin position="256"/>
        <end position="281"/>
    </location>
</feature>
<feature type="compositionally biased region" description="Polar residues" evidence="3">
    <location>
        <begin position="1"/>
        <end position="13"/>
    </location>
</feature>
<feature type="compositionally biased region" description="Acidic residues" evidence="3">
    <location>
        <begin position="86"/>
        <end position="95"/>
    </location>
</feature>
<dbReference type="PANTHER" id="PTHR16127">
    <property type="entry name" value="TAXILIN"/>
    <property type="match status" value="1"/>
</dbReference>
<gene>
    <name evidence="4" type="ORF">BOTBODRAFT_31492</name>
</gene>
<dbReference type="InterPro" id="IPR026183">
    <property type="entry name" value="Taxilin_fam"/>
</dbReference>
<organism evidence="4 5">
    <name type="scientific">Botryobasidium botryosum (strain FD-172 SS1)</name>
    <dbReference type="NCBI Taxonomy" id="930990"/>
    <lineage>
        <taxon>Eukaryota</taxon>
        <taxon>Fungi</taxon>
        <taxon>Dikarya</taxon>
        <taxon>Basidiomycota</taxon>
        <taxon>Agaricomycotina</taxon>
        <taxon>Agaricomycetes</taxon>
        <taxon>Cantharellales</taxon>
        <taxon>Botryobasidiaceae</taxon>
        <taxon>Botryobasidium</taxon>
    </lineage>
</organism>
<feature type="compositionally biased region" description="Pro residues" evidence="3">
    <location>
        <begin position="16"/>
        <end position="28"/>
    </location>
</feature>
<evidence type="ECO:0008006" key="6">
    <source>
        <dbReference type="Google" id="ProtNLM"/>
    </source>
</evidence>
<evidence type="ECO:0000313" key="5">
    <source>
        <dbReference type="Proteomes" id="UP000027195"/>
    </source>
</evidence>
<protein>
    <recommendedName>
        <fullName evidence="6">Ubiquitin-like domain-containing protein</fullName>
    </recommendedName>
</protein>
<dbReference type="OrthoDB" id="442921at2759"/>
<dbReference type="Gene3D" id="3.10.20.90">
    <property type="entry name" value="Phosphatidylinositol 3-kinase Catalytic Subunit, Chain A, domain 1"/>
    <property type="match status" value="1"/>
</dbReference>
<reference evidence="5" key="1">
    <citation type="journal article" date="2014" name="Proc. Natl. Acad. Sci. U.S.A.">
        <title>Extensive sampling of basidiomycete genomes demonstrates inadequacy of the white-rot/brown-rot paradigm for wood decay fungi.</title>
        <authorList>
            <person name="Riley R."/>
            <person name="Salamov A.A."/>
            <person name="Brown D.W."/>
            <person name="Nagy L.G."/>
            <person name="Floudas D."/>
            <person name="Held B.W."/>
            <person name="Levasseur A."/>
            <person name="Lombard V."/>
            <person name="Morin E."/>
            <person name="Otillar R."/>
            <person name="Lindquist E.A."/>
            <person name="Sun H."/>
            <person name="LaButti K.M."/>
            <person name="Schmutz J."/>
            <person name="Jabbour D."/>
            <person name="Luo H."/>
            <person name="Baker S.E."/>
            <person name="Pisabarro A.G."/>
            <person name="Walton J.D."/>
            <person name="Blanchette R.A."/>
            <person name="Henrissat B."/>
            <person name="Martin F."/>
            <person name="Cullen D."/>
            <person name="Hibbett D.S."/>
            <person name="Grigoriev I.V."/>
        </authorList>
    </citation>
    <scope>NUCLEOTIDE SEQUENCE [LARGE SCALE GENOMIC DNA]</scope>
    <source>
        <strain evidence="5">FD-172 SS1</strain>
    </source>
</reference>
<feature type="compositionally biased region" description="Basic and acidic residues" evidence="3">
    <location>
        <begin position="199"/>
        <end position="208"/>
    </location>
</feature>
<sequence length="476" mass="53173">MSVATNGSAQHATPTKKPPPAGPAPPAPSSNSQSPALTNAVPRPTAAHPPNGTAPSVGYASKGKKKVEPPDPVTMYESVRSRIAALEEEEVLGEEEDRKIAEEARKSVKSVSDSAIQSKYIELFQEMKRLERDHAKEKQKLTKDKDSAKTQLNKANQSRTKLENLARELQKDNKKLREDSRRLAMNVEEAQDEISAMKSEMERRLERSSHRHGKKPSDSADIVVKVVCRYRAELFFKISRKTKLSRLFNAWTDRMESAGSGGGAGEKAKSKEAGSNNPGAAGGKSGMAFIFTYLGRNAEAEQTPEELGIEDGDEILAVEMMDLTKDAEEVPEVQQQRLKKNWADNSQDAKKALEEIFDGVVRERLKDVLRQYELREKHFDCVIRSKELEVLLSRARAEEQKQLAEGERQIATVAETQNQQLRQQMEEMQVSQARLMDKLIACCKEPTGERTQRLFAFLREELEKRGTKMADGPVGG</sequence>
<feature type="compositionally biased region" description="Basic and acidic residues" evidence="3">
    <location>
        <begin position="96"/>
        <end position="106"/>
    </location>
</feature>
<dbReference type="STRING" id="930990.A0A067MLI9"/>